<gene>
    <name evidence="1" type="ORF">B1A74_13225</name>
</gene>
<evidence type="ECO:0000313" key="1">
    <source>
        <dbReference type="EMBL" id="OOC09012.1"/>
    </source>
</evidence>
<accession>A0A1V2ZV39</accession>
<evidence type="ECO:0000313" key="2">
    <source>
        <dbReference type="Proteomes" id="UP000189177"/>
    </source>
</evidence>
<sequence length="274" mass="31282">MLAGCGRAFPEPAPEREFADGLSAETLFERTLEAHGGDLREDPRDFNMATDGEWGRMIQRVQPLVADTGFRGRSEERYRPADSLYVREYTGPEGVKHVFRHEGTISVYYNGEFETDPDRVAATAMTIDAGELFHFGPSFVKHRATDLQRLPDRREDGVGYHRVLATIEPGFGFAERDEVVMWIHPETDRLYRVHITLEGFERTQGAHVDTTFLEYEEVGPYVLPSRFEERVRGPLRLHVHDWWVTGRDMDRGWEIEDVRGPGFSGAAEPPAAEE</sequence>
<protein>
    <recommendedName>
        <fullName evidence="3">Outer membrane lipoprotein-sorting protein</fullName>
    </recommendedName>
</protein>
<keyword evidence="2" id="KW-1185">Reference proteome</keyword>
<evidence type="ECO:0008006" key="3">
    <source>
        <dbReference type="Google" id="ProtNLM"/>
    </source>
</evidence>
<dbReference type="AlphaFoldDB" id="A0A1V2ZV39"/>
<proteinExistence type="predicted"/>
<organism evidence="1 2">
    <name type="scientific">Thioalkalivibrio halophilus</name>
    <dbReference type="NCBI Taxonomy" id="252474"/>
    <lineage>
        <taxon>Bacteria</taxon>
        <taxon>Pseudomonadati</taxon>
        <taxon>Pseudomonadota</taxon>
        <taxon>Gammaproteobacteria</taxon>
        <taxon>Chromatiales</taxon>
        <taxon>Ectothiorhodospiraceae</taxon>
        <taxon>Thioalkalivibrio</taxon>
    </lineage>
</organism>
<dbReference type="Proteomes" id="UP000189177">
    <property type="component" value="Unassembled WGS sequence"/>
</dbReference>
<name>A0A1V2ZV39_9GAMM</name>
<reference evidence="1 2" key="1">
    <citation type="submission" date="2017-02" db="EMBL/GenBank/DDBJ databases">
        <title>Genomic diversity within the haloalkaliphilic genus Thioalkalivibrio.</title>
        <authorList>
            <person name="Ahn A.-C."/>
            <person name="Meier-Kolthoff J."/>
            <person name="Overmars L."/>
            <person name="Richter M."/>
            <person name="Woyke T."/>
            <person name="Sorokin D.Y."/>
            <person name="Muyzer G."/>
        </authorList>
    </citation>
    <scope>NUCLEOTIDE SEQUENCE [LARGE SCALE GENOMIC DNA]</scope>
    <source>
        <strain evidence="1 2">HL17</strain>
    </source>
</reference>
<dbReference type="STRING" id="252474.B1A74_13225"/>
<comment type="caution">
    <text evidence="1">The sequence shown here is derived from an EMBL/GenBank/DDBJ whole genome shotgun (WGS) entry which is preliminary data.</text>
</comment>
<dbReference type="EMBL" id="MUZR01000068">
    <property type="protein sequence ID" value="OOC09012.1"/>
    <property type="molecule type" value="Genomic_DNA"/>
</dbReference>
<dbReference type="OrthoDB" id="6330382at2"/>